<evidence type="ECO:0000256" key="3">
    <source>
        <dbReference type="ARBA" id="ARBA00022475"/>
    </source>
</evidence>
<keyword evidence="11" id="KW-1185">Reference proteome</keyword>
<feature type="domain" description="Major facilitator superfamily (MFS) profile" evidence="9">
    <location>
        <begin position="24"/>
        <end position="457"/>
    </location>
</feature>
<evidence type="ECO:0000256" key="2">
    <source>
        <dbReference type="ARBA" id="ARBA00022448"/>
    </source>
</evidence>
<evidence type="ECO:0000256" key="6">
    <source>
        <dbReference type="ARBA" id="ARBA00023136"/>
    </source>
</evidence>
<evidence type="ECO:0000259" key="9">
    <source>
        <dbReference type="PROSITE" id="PS50850"/>
    </source>
</evidence>
<feature type="transmembrane region" description="Helical" evidence="8">
    <location>
        <begin position="210"/>
        <end position="230"/>
    </location>
</feature>
<dbReference type="InterPro" id="IPR011701">
    <property type="entry name" value="MFS"/>
</dbReference>
<feature type="transmembrane region" description="Helical" evidence="8">
    <location>
        <begin position="20"/>
        <end position="47"/>
    </location>
</feature>
<evidence type="ECO:0000256" key="4">
    <source>
        <dbReference type="ARBA" id="ARBA00022692"/>
    </source>
</evidence>
<reference evidence="10 11" key="1">
    <citation type="submission" date="2024-10" db="EMBL/GenBank/DDBJ databases">
        <title>The Natural Products Discovery Center: Release of the First 8490 Sequenced Strains for Exploring Actinobacteria Biosynthetic Diversity.</title>
        <authorList>
            <person name="Kalkreuter E."/>
            <person name="Kautsar S.A."/>
            <person name="Yang D."/>
            <person name="Bader C.D."/>
            <person name="Teijaro C.N."/>
            <person name="Fluegel L."/>
            <person name="Davis C.M."/>
            <person name="Simpson J.R."/>
            <person name="Lauterbach L."/>
            <person name="Steele A.D."/>
            <person name="Gui C."/>
            <person name="Meng S."/>
            <person name="Li G."/>
            <person name="Viehrig K."/>
            <person name="Ye F."/>
            <person name="Su P."/>
            <person name="Kiefer A.F."/>
            <person name="Nichols A."/>
            <person name="Cepeda A.J."/>
            <person name="Yan W."/>
            <person name="Fan B."/>
            <person name="Jiang Y."/>
            <person name="Adhikari A."/>
            <person name="Zheng C.-J."/>
            <person name="Schuster L."/>
            <person name="Cowan T.M."/>
            <person name="Smanski M.J."/>
            <person name="Chevrette M.G."/>
            <person name="De Carvalho L.P.S."/>
            <person name="Shen B."/>
        </authorList>
    </citation>
    <scope>NUCLEOTIDE SEQUENCE [LARGE SCALE GENOMIC DNA]</scope>
    <source>
        <strain evidence="10 11">NPDC019377</strain>
    </source>
</reference>
<feature type="transmembrane region" description="Helical" evidence="8">
    <location>
        <begin position="278"/>
        <end position="299"/>
    </location>
</feature>
<feature type="region of interest" description="Disordered" evidence="7">
    <location>
        <begin position="543"/>
        <end position="566"/>
    </location>
</feature>
<evidence type="ECO:0000256" key="7">
    <source>
        <dbReference type="SAM" id="MobiDB-lite"/>
    </source>
</evidence>
<dbReference type="SUPFAM" id="SSF103473">
    <property type="entry name" value="MFS general substrate transporter"/>
    <property type="match status" value="2"/>
</dbReference>
<dbReference type="CDD" id="cd17321">
    <property type="entry name" value="MFS_MMR_MDR_like"/>
    <property type="match status" value="1"/>
</dbReference>
<gene>
    <name evidence="10" type="ORF">ACH49Z_24035</name>
</gene>
<feature type="transmembrane region" description="Helical" evidence="8">
    <location>
        <begin position="503"/>
        <end position="523"/>
    </location>
</feature>
<keyword evidence="4 8" id="KW-0812">Transmembrane</keyword>
<feature type="transmembrane region" description="Helical" evidence="8">
    <location>
        <begin position="90"/>
        <end position="111"/>
    </location>
</feature>
<comment type="caution">
    <text evidence="10">The sequence shown here is derived from an EMBL/GenBank/DDBJ whole genome shotgun (WGS) entry which is preliminary data.</text>
</comment>
<accession>A0ABW7W3X5</accession>
<sequence>MITLGKDGPSQSSSVRQHWVAFGALAASCLAVLLVLLDNTVVVVALPTLANQLDSDFSGLQWVIDSYTLPFAGFLLMFGHLGDRFGRRRVLVGGLVGIAAMSVLGACAQSLTQVLIARAGMGVSAAAVFPATLAIITTVYPTPRMRALGIAVWTAMAGFAVAIGPTVGGWLLEHFSWHAVFWVNVPAAAVVLVLIYGFVPESRSGRTGSLDLLGVALSIAGVFLLVWSFIEAPRHGWATPVTVGGILTAVVLLMLFAAWELRAEYPVLNVRLFRIRRFALPAVALAVSYFAMFGFLFMVSQYFQGVLLMDPLTFGIHSLPFALAVGLGAPVATWLGYRYGHTPVVLAGMVILACGLMWAGQATVETTYWEIPFGSMILMGGGLGIVTGPVTDSVMSSVPRSEVGAGSAVNDTTREIGGALGIAILGSVLFGTYRDIVSAKLDTYGPLANNFLSPRQRDLIENSPISVLQILHRPGLPGVVTDLDNPNSLVRVMQDATMQGWKYAAMIMVASVLTTAAVFAAFMPWNRGESLIDDAGGRDGYEEEAALSAGPAAGDVEHDYSRPVVR</sequence>
<dbReference type="PANTHER" id="PTHR42718:SF42">
    <property type="entry name" value="EXPORT PROTEIN"/>
    <property type="match status" value="1"/>
</dbReference>
<dbReference type="Gene3D" id="1.20.1720.10">
    <property type="entry name" value="Multidrug resistance protein D"/>
    <property type="match status" value="1"/>
</dbReference>
<organism evidence="10 11">
    <name type="scientific">Nocardia testacea</name>
    <dbReference type="NCBI Taxonomy" id="248551"/>
    <lineage>
        <taxon>Bacteria</taxon>
        <taxon>Bacillati</taxon>
        <taxon>Actinomycetota</taxon>
        <taxon>Actinomycetes</taxon>
        <taxon>Mycobacteriales</taxon>
        <taxon>Nocardiaceae</taxon>
        <taxon>Nocardia</taxon>
    </lineage>
</organism>
<dbReference type="InterPro" id="IPR004638">
    <property type="entry name" value="EmrB-like"/>
</dbReference>
<feature type="transmembrane region" description="Helical" evidence="8">
    <location>
        <begin position="319"/>
        <end position="337"/>
    </location>
</feature>
<feature type="transmembrane region" description="Helical" evidence="8">
    <location>
        <begin position="59"/>
        <end position="78"/>
    </location>
</feature>
<name>A0ABW7W3X5_9NOCA</name>
<dbReference type="PANTHER" id="PTHR42718">
    <property type="entry name" value="MAJOR FACILITATOR SUPERFAMILY MULTIDRUG TRANSPORTER MFSC"/>
    <property type="match status" value="1"/>
</dbReference>
<dbReference type="NCBIfam" id="TIGR00711">
    <property type="entry name" value="efflux_EmrB"/>
    <property type="match status" value="1"/>
</dbReference>
<evidence type="ECO:0000313" key="11">
    <source>
        <dbReference type="Proteomes" id="UP001611494"/>
    </source>
</evidence>
<dbReference type="Gene3D" id="1.20.1250.20">
    <property type="entry name" value="MFS general substrate transporter like domains"/>
    <property type="match status" value="1"/>
</dbReference>
<protein>
    <submittedName>
        <fullName evidence="10">MFS transporter</fullName>
    </submittedName>
</protein>
<dbReference type="Proteomes" id="UP001611494">
    <property type="component" value="Unassembled WGS sequence"/>
</dbReference>
<evidence type="ECO:0000256" key="1">
    <source>
        <dbReference type="ARBA" id="ARBA00004651"/>
    </source>
</evidence>
<keyword evidence="3" id="KW-1003">Cell membrane</keyword>
<dbReference type="Pfam" id="PF07690">
    <property type="entry name" value="MFS_1"/>
    <property type="match status" value="1"/>
</dbReference>
<feature type="transmembrane region" description="Helical" evidence="8">
    <location>
        <begin position="236"/>
        <end position="257"/>
    </location>
</feature>
<evidence type="ECO:0000313" key="10">
    <source>
        <dbReference type="EMBL" id="MFI2232925.1"/>
    </source>
</evidence>
<dbReference type="PROSITE" id="PS50850">
    <property type="entry name" value="MFS"/>
    <property type="match status" value="1"/>
</dbReference>
<comment type="subcellular location">
    <subcellularLocation>
        <location evidence="1">Cell membrane</location>
        <topology evidence="1">Multi-pass membrane protein</topology>
    </subcellularLocation>
</comment>
<dbReference type="PROSITE" id="PS51257">
    <property type="entry name" value="PROKAR_LIPOPROTEIN"/>
    <property type="match status" value="1"/>
</dbReference>
<keyword evidence="6 8" id="KW-0472">Membrane</keyword>
<feature type="transmembrane region" description="Helical" evidence="8">
    <location>
        <begin position="147"/>
        <end position="167"/>
    </location>
</feature>
<evidence type="ECO:0000256" key="5">
    <source>
        <dbReference type="ARBA" id="ARBA00022989"/>
    </source>
</evidence>
<feature type="transmembrane region" description="Helical" evidence="8">
    <location>
        <begin position="179"/>
        <end position="198"/>
    </location>
</feature>
<keyword evidence="5 8" id="KW-1133">Transmembrane helix</keyword>
<dbReference type="RefSeq" id="WP_397064830.1">
    <property type="nucleotide sequence ID" value="NZ_JBIRYL010000010.1"/>
</dbReference>
<dbReference type="InterPro" id="IPR020846">
    <property type="entry name" value="MFS_dom"/>
</dbReference>
<feature type="transmembrane region" description="Helical" evidence="8">
    <location>
        <begin position="373"/>
        <end position="391"/>
    </location>
</feature>
<dbReference type="EMBL" id="JBIRYL010000010">
    <property type="protein sequence ID" value="MFI2232925.1"/>
    <property type="molecule type" value="Genomic_DNA"/>
</dbReference>
<feature type="compositionally biased region" description="Basic and acidic residues" evidence="7">
    <location>
        <begin position="555"/>
        <end position="566"/>
    </location>
</feature>
<feature type="transmembrane region" description="Helical" evidence="8">
    <location>
        <begin position="117"/>
        <end position="140"/>
    </location>
</feature>
<keyword evidence="2" id="KW-0813">Transport</keyword>
<proteinExistence type="predicted"/>
<feature type="transmembrane region" description="Helical" evidence="8">
    <location>
        <begin position="344"/>
        <end position="361"/>
    </location>
</feature>
<dbReference type="InterPro" id="IPR036259">
    <property type="entry name" value="MFS_trans_sf"/>
</dbReference>
<evidence type="ECO:0000256" key="8">
    <source>
        <dbReference type="SAM" id="Phobius"/>
    </source>
</evidence>